<dbReference type="GO" id="GO:0005829">
    <property type="term" value="C:cytosol"/>
    <property type="evidence" value="ECO:0007669"/>
    <property type="project" value="TreeGrafter"/>
</dbReference>
<dbReference type="AlphaFoldDB" id="V5WDJ1"/>
<accession>V5WDJ1</accession>
<feature type="region of interest" description="Disordered" evidence="11">
    <location>
        <begin position="1"/>
        <end position="21"/>
    </location>
</feature>
<dbReference type="InterPro" id="IPR036754">
    <property type="entry name" value="YbaK/aa-tRNA-synt-asso_dom_sf"/>
</dbReference>
<dbReference type="PANTHER" id="PTHR42753:SF2">
    <property type="entry name" value="PROLINE--TRNA LIGASE"/>
    <property type="match status" value="1"/>
</dbReference>
<dbReference type="GO" id="GO:0002161">
    <property type="term" value="F:aminoacyl-tRNA deacylase activity"/>
    <property type="evidence" value="ECO:0007669"/>
    <property type="project" value="InterPro"/>
</dbReference>
<evidence type="ECO:0000256" key="1">
    <source>
        <dbReference type="ARBA" id="ARBA00012831"/>
    </source>
</evidence>
<comment type="catalytic activity">
    <reaction evidence="10">
        <text>tRNA(Pro) + L-proline + ATP = L-prolyl-tRNA(Pro) + AMP + diphosphate</text>
        <dbReference type="Rhea" id="RHEA:14305"/>
        <dbReference type="Rhea" id="RHEA-COMP:9700"/>
        <dbReference type="Rhea" id="RHEA-COMP:9702"/>
        <dbReference type="ChEBI" id="CHEBI:30616"/>
        <dbReference type="ChEBI" id="CHEBI:33019"/>
        <dbReference type="ChEBI" id="CHEBI:60039"/>
        <dbReference type="ChEBI" id="CHEBI:78442"/>
        <dbReference type="ChEBI" id="CHEBI:78532"/>
        <dbReference type="ChEBI" id="CHEBI:456215"/>
        <dbReference type="EC" id="6.1.1.15"/>
    </reaction>
</comment>
<evidence type="ECO:0000256" key="2">
    <source>
        <dbReference type="ARBA" id="ARBA00019110"/>
    </source>
</evidence>
<gene>
    <name evidence="13" type="ORF">L21SP2_0180</name>
</gene>
<dbReference type="InterPro" id="IPR045864">
    <property type="entry name" value="aa-tRNA-synth_II/BPL/LPL"/>
</dbReference>
<dbReference type="EMBL" id="CP006939">
    <property type="protein sequence ID" value="AHC13624.1"/>
    <property type="molecule type" value="Genomic_DNA"/>
</dbReference>
<evidence type="ECO:0000256" key="10">
    <source>
        <dbReference type="ARBA" id="ARBA00047671"/>
    </source>
</evidence>
<dbReference type="Gene3D" id="3.90.960.10">
    <property type="entry name" value="YbaK/aminoacyl-tRNA synthetase-associated domain"/>
    <property type="match status" value="1"/>
</dbReference>
<dbReference type="InterPro" id="IPR002316">
    <property type="entry name" value="Pro-tRNA-ligase_IIa"/>
</dbReference>
<keyword evidence="8" id="KW-0030">Aminoacyl-tRNA synthetase</keyword>
<dbReference type="PRINTS" id="PR01046">
    <property type="entry name" value="TRNASYNTHPRO"/>
</dbReference>
<dbReference type="Gene3D" id="3.30.930.10">
    <property type="entry name" value="Bira Bifunctional Protein, Domain 2"/>
    <property type="match status" value="2"/>
</dbReference>
<keyword evidence="14" id="KW-1185">Reference proteome</keyword>
<evidence type="ECO:0000256" key="11">
    <source>
        <dbReference type="SAM" id="MobiDB-lite"/>
    </source>
</evidence>
<reference evidence="13 14" key="1">
    <citation type="journal article" date="2015" name="Stand. Genomic Sci.">
        <title>Complete genome sequence and description of Salinispira pacifica gen. nov., sp. nov., a novel spirochaete isolated form a hypersaline microbial mat.</title>
        <authorList>
            <person name="Ben Hania W."/>
            <person name="Joseph M."/>
            <person name="Schumann P."/>
            <person name="Bunk B."/>
            <person name="Fiebig A."/>
            <person name="Sproer C."/>
            <person name="Klenk H.P."/>
            <person name="Fardeau M.L."/>
            <person name="Spring S."/>
        </authorList>
    </citation>
    <scope>NUCLEOTIDE SEQUENCE [LARGE SCALE GENOMIC DNA]</scope>
    <source>
        <strain evidence="13 14">L21-RPul-D2</strain>
    </source>
</reference>
<dbReference type="Gene3D" id="3.40.50.800">
    <property type="entry name" value="Anticodon-binding domain"/>
    <property type="match status" value="1"/>
</dbReference>
<evidence type="ECO:0000256" key="4">
    <source>
        <dbReference type="ARBA" id="ARBA00022598"/>
    </source>
</evidence>
<evidence type="ECO:0000256" key="6">
    <source>
        <dbReference type="ARBA" id="ARBA00022840"/>
    </source>
</evidence>
<dbReference type="InterPro" id="IPR050062">
    <property type="entry name" value="Pro-tRNA_synthetase"/>
</dbReference>
<evidence type="ECO:0000313" key="13">
    <source>
        <dbReference type="EMBL" id="AHC13624.1"/>
    </source>
</evidence>
<dbReference type="KEGG" id="slr:L21SP2_0180"/>
<name>V5WDJ1_9SPIO</name>
<dbReference type="InterPro" id="IPR036621">
    <property type="entry name" value="Anticodon-bd_dom_sf"/>
</dbReference>
<dbReference type="Proteomes" id="UP000018680">
    <property type="component" value="Chromosome"/>
</dbReference>
<keyword evidence="7" id="KW-0648">Protein biosynthesis</keyword>
<dbReference type="PANTHER" id="PTHR42753">
    <property type="entry name" value="MITOCHONDRIAL RIBOSOME PROTEIN L39/PROLYL-TRNA LIGASE FAMILY MEMBER"/>
    <property type="match status" value="1"/>
</dbReference>
<dbReference type="eggNOG" id="COG0442">
    <property type="taxonomic scope" value="Bacteria"/>
</dbReference>
<dbReference type="PROSITE" id="PS50862">
    <property type="entry name" value="AA_TRNA_LIGASE_II"/>
    <property type="match status" value="1"/>
</dbReference>
<dbReference type="InterPro" id="IPR004154">
    <property type="entry name" value="Anticodon-bd"/>
</dbReference>
<dbReference type="InterPro" id="IPR006195">
    <property type="entry name" value="aa-tRNA-synth_II"/>
</dbReference>
<evidence type="ECO:0000313" key="14">
    <source>
        <dbReference type="Proteomes" id="UP000018680"/>
    </source>
</evidence>
<evidence type="ECO:0000256" key="5">
    <source>
        <dbReference type="ARBA" id="ARBA00022741"/>
    </source>
</evidence>
<evidence type="ECO:0000259" key="12">
    <source>
        <dbReference type="PROSITE" id="PS50862"/>
    </source>
</evidence>
<dbReference type="EC" id="6.1.1.15" evidence="1"/>
<proteinExistence type="predicted"/>
<feature type="domain" description="Aminoacyl-transfer RNA synthetases class-II family profile" evidence="12">
    <location>
        <begin position="50"/>
        <end position="489"/>
    </location>
</feature>
<dbReference type="SUPFAM" id="SSF52954">
    <property type="entry name" value="Class II aaRS ABD-related"/>
    <property type="match status" value="1"/>
</dbReference>
<dbReference type="STRING" id="1307761.L21SP2_0180"/>
<evidence type="ECO:0000256" key="8">
    <source>
        <dbReference type="ARBA" id="ARBA00023146"/>
    </source>
</evidence>
<dbReference type="GO" id="GO:0004827">
    <property type="term" value="F:proline-tRNA ligase activity"/>
    <property type="evidence" value="ECO:0007669"/>
    <property type="project" value="UniProtKB-EC"/>
</dbReference>
<keyword evidence="6" id="KW-0067">ATP-binding</keyword>
<keyword evidence="5" id="KW-0547">Nucleotide-binding</keyword>
<evidence type="ECO:0000256" key="9">
    <source>
        <dbReference type="ARBA" id="ARBA00029731"/>
    </source>
</evidence>
<dbReference type="Pfam" id="PF00587">
    <property type="entry name" value="tRNA-synt_2b"/>
    <property type="match status" value="1"/>
</dbReference>
<dbReference type="Pfam" id="PF03129">
    <property type="entry name" value="HGTP_anticodon"/>
    <property type="match status" value="1"/>
</dbReference>
<evidence type="ECO:0000256" key="3">
    <source>
        <dbReference type="ARBA" id="ARBA00022490"/>
    </source>
</evidence>
<evidence type="ECO:0000256" key="7">
    <source>
        <dbReference type="ARBA" id="ARBA00022917"/>
    </source>
</evidence>
<dbReference type="InterPro" id="IPR002314">
    <property type="entry name" value="aa-tRNA-synt_IIb"/>
</dbReference>
<organism evidence="13 14">
    <name type="scientific">Salinispira pacifica</name>
    <dbReference type="NCBI Taxonomy" id="1307761"/>
    <lineage>
        <taxon>Bacteria</taxon>
        <taxon>Pseudomonadati</taxon>
        <taxon>Spirochaetota</taxon>
        <taxon>Spirochaetia</taxon>
        <taxon>Spirochaetales</taxon>
        <taxon>Spirochaetaceae</taxon>
        <taxon>Salinispira</taxon>
    </lineage>
</organism>
<keyword evidence="3" id="KW-0963">Cytoplasm</keyword>
<protein>
    <recommendedName>
        <fullName evidence="2">Proline--tRNA ligase</fullName>
        <ecNumber evidence="1">6.1.1.15</ecNumber>
    </recommendedName>
    <alternativeName>
        <fullName evidence="9">Prolyl-tRNA synthetase</fullName>
    </alternativeName>
</protein>
<sequence>MKMSQTLHVFHDSPEDDGGTSRRLKSTGLLLRGGYIQALGDGLFAYLPMGMKVIRNIAAHITRELRKLGGEEVLLPLVNPGELWETSGRDIMVSEEITWVEDKNNRLLVLAPMHEEASVECMRRSIRSVDQLPRFIYQFQGKFRDEVLSETGLLKAREFIMSDSYSFHRSYTELNNFIPKMFAAYKAIFTGLGLNMITAEGSANFAGASNSYDFLLGHPWGEDVLVHCPGCGYSANQDVAVARQEYHAGRPLEMERVNHKNCFDLACLRQSRGLPASRTAEARVFATLRGYVFAVYRSDRRVSPDKLAKVLNVPIITEMNETELEQMGFPAYVKPGRGRRKASDPAASPFLSPLLDSMPDLDNWEFSVAVDNSVAESANLIFSGGKPGNYIINVNFGRDFDADFSGDFTMVDAPARCYHCNTELELSSSIKIASIYRIGEFYSRKFGFLLKDRQGEDVYPSMGAYGFGLGRLMASLVEAHAYKDGYIWPMNISPYKAVLIIVGRSATIQEIGNKIHSRLGPEILLDDRKIPVIRKFRDLDRTGIPVRMIISGQTLDDGKLMICHRRLCPPQRVQLNHVEAKLRELEDLEQERFSQGKLFPEEE</sequence>
<dbReference type="HOGENOM" id="CLU_016739_0_0_12"/>
<dbReference type="SUPFAM" id="SSF55681">
    <property type="entry name" value="Class II aaRS and biotin synthetases"/>
    <property type="match status" value="1"/>
</dbReference>
<dbReference type="OrthoDB" id="9809052at2"/>
<dbReference type="GO" id="GO:0005524">
    <property type="term" value="F:ATP binding"/>
    <property type="evidence" value="ECO:0007669"/>
    <property type="project" value="UniProtKB-KW"/>
</dbReference>
<dbReference type="RefSeq" id="WP_024266557.1">
    <property type="nucleotide sequence ID" value="NC_023035.1"/>
</dbReference>
<keyword evidence="4" id="KW-0436">Ligase</keyword>
<dbReference type="GO" id="GO:0006433">
    <property type="term" value="P:prolyl-tRNA aminoacylation"/>
    <property type="evidence" value="ECO:0007669"/>
    <property type="project" value="InterPro"/>
</dbReference>